<accession>A0ABU3GVS8</accession>
<name>A0ABU3GVS8_9SPHI</name>
<dbReference type="CDD" id="cd12105">
    <property type="entry name" value="HmuY"/>
    <property type="match status" value="1"/>
</dbReference>
<feature type="chain" id="PRO_5047415442" description="HmuY protein" evidence="1">
    <location>
        <begin position="20"/>
        <end position="455"/>
    </location>
</feature>
<gene>
    <name evidence="2" type="ORF">QE417_002948</name>
</gene>
<dbReference type="PROSITE" id="PS51257">
    <property type="entry name" value="PROKAR_LIPOPROTEIN"/>
    <property type="match status" value="1"/>
</dbReference>
<proteinExistence type="predicted"/>
<comment type="caution">
    <text evidence="2">The sequence shown here is derived from an EMBL/GenBank/DDBJ whole genome shotgun (WGS) entry which is preliminary data.</text>
</comment>
<reference evidence="3" key="1">
    <citation type="submission" date="2023-07" db="EMBL/GenBank/DDBJ databases">
        <title>Functional and genomic diversity of the sorghum phyllosphere microbiome.</title>
        <authorList>
            <person name="Shade A."/>
        </authorList>
    </citation>
    <scope>NUCLEOTIDE SEQUENCE [LARGE SCALE GENOMIC DNA]</scope>
    <source>
        <strain evidence="3">SORGH_AS_0422</strain>
    </source>
</reference>
<dbReference type="RefSeq" id="WP_311951226.1">
    <property type="nucleotide sequence ID" value="NZ_JAVLVU010000001.1"/>
</dbReference>
<dbReference type="EMBL" id="JAVLVU010000001">
    <property type="protein sequence ID" value="MDT3403876.1"/>
    <property type="molecule type" value="Genomic_DNA"/>
</dbReference>
<feature type="signal peptide" evidence="1">
    <location>
        <begin position="1"/>
        <end position="19"/>
    </location>
</feature>
<dbReference type="Pfam" id="PF14064">
    <property type="entry name" value="HmuY"/>
    <property type="match status" value="1"/>
</dbReference>
<keyword evidence="1" id="KW-0732">Signal</keyword>
<dbReference type="InterPro" id="IPR025921">
    <property type="entry name" value="HmuY"/>
</dbReference>
<dbReference type="Proteomes" id="UP001258315">
    <property type="component" value="Unassembled WGS sequence"/>
</dbReference>
<keyword evidence="3" id="KW-1185">Reference proteome</keyword>
<evidence type="ECO:0000313" key="3">
    <source>
        <dbReference type="Proteomes" id="UP001258315"/>
    </source>
</evidence>
<evidence type="ECO:0000313" key="2">
    <source>
        <dbReference type="EMBL" id="MDT3403876.1"/>
    </source>
</evidence>
<evidence type="ECO:0000256" key="1">
    <source>
        <dbReference type="SAM" id="SignalP"/>
    </source>
</evidence>
<organism evidence="2 3">
    <name type="scientific">Mucilaginibacter terrae</name>
    <dbReference type="NCBI Taxonomy" id="1955052"/>
    <lineage>
        <taxon>Bacteria</taxon>
        <taxon>Pseudomonadati</taxon>
        <taxon>Bacteroidota</taxon>
        <taxon>Sphingobacteriia</taxon>
        <taxon>Sphingobacteriales</taxon>
        <taxon>Sphingobacteriaceae</taxon>
        <taxon>Mucilaginibacter</taxon>
    </lineage>
</organism>
<sequence>MKKLLSIMCAMVILFTACKENDPPLADNVVVFQADKQGFTSDQTSADVKLTLSRNVSAATDVTVSLVATGVTYGTDFTTVPAASNGKITVSVPAGSNTATIKVNKAANLFLNGTESIAFKIETATQSVLAGSVAQLQLSFSSIVSTGTQLTLEGGDGGTAAVNSVYVDLSANKQTSVLRNDWDLGFYSGTDFRVILNNTIGASAVVVNKTDINSVTAADVNTASLVIGLGQGTLAAIDDPQGDLTKTVIGAVSATDADNKVYVINRAGGSGIILPVADLIKVRVLRNATGGYTLQYAKLGETTFQTLSIAKNSAYNFRYISFAKGAVEVEPAKANWDFVWGYSIYYTATFPYGFSDLVFTNYLGGTQTAEVLTSTVSYDAYAEANIANTTFSSGRNTISSNWRVTSGGTVGVRTDRFYVIKDSAGNVYKLKFISFGPDGGTRGKPVLTYALVKKA</sequence>
<protein>
    <recommendedName>
        <fullName evidence="4">HmuY protein</fullName>
    </recommendedName>
</protein>
<evidence type="ECO:0008006" key="4">
    <source>
        <dbReference type="Google" id="ProtNLM"/>
    </source>
</evidence>